<evidence type="ECO:0000256" key="9">
    <source>
        <dbReference type="ARBA" id="ARBA00023172"/>
    </source>
</evidence>
<dbReference type="InterPro" id="IPR011545">
    <property type="entry name" value="DEAD/DEAH_box_helicase_dom"/>
</dbReference>
<protein>
    <recommendedName>
        <fullName evidence="2 15">ATP-dependent DNA helicase RecG</fullName>
        <ecNumber evidence="13 15">5.6.2.4</ecNumber>
    </recommendedName>
</protein>
<dbReference type="Pfam" id="PF19833">
    <property type="entry name" value="RecG_dom3_C"/>
    <property type="match status" value="1"/>
</dbReference>
<evidence type="ECO:0000256" key="5">
    <source>
        <dbReference type="ARBA" id="ARBA00022801"/>
    </source>
</evidence>
<dbReference type="Pfam" id="PF00271">
    <property type="entry name" value="Helicase_C"/>
    <property type="match status" value="1"/>
</dbReference>
<dbReference type="InterPro" id="IPR027417">
    <property type="entry name" value="P-loop_NTPase"/>
</dbReference>
<keyword evidence="4 15" id="KW-0227">DNA damage</keyword>
<evidence type="ECO:0000256" key="15">
    <source>
        <dbReference type="RuleBase" id="RU363016"/>
    </source>
</evidence>
<evidence type="ECO:0000256" key="2">
    <source>
        <dbReference type="ARBA" id="ARBA00017846"/>
    </source>
</evidence>
<dbReference type="PANTHER" id="PTHR47964:SF1">
    <property type="entry name" value="ATP-DEPENDENT DNA HELICASE HOMOLOG RECG, CHLOROPLASTIC"/>
    <property type="match status" value="1"/>
</dbReference>
<comment type="catalytic activity">
    <reaction evidence="14 15">
        <text>ATP + H2O = ADP + phosphate + H(+)</text>
        <dbReference type="Rhea" id="RHEA:13065"/>
        <dbReference type="ChEBI" id="CHEBI:15377"/>
        <dbReference type="ChEBI" id="CHEBI:15378"/>
        <dbReference type="ChEBI" id="CHEBI:30616"/>
        <dbReference type="ChEBI" id="CHEBI:43474"/>
        <dbReference type="ChEBI" id="CHEBI:456216"/>
        <dbReference type="EC" id="5.6.2.4"/>
    </reaction>
</comment>
<evidence type="ECO:0000256" key="11">
    <source>
        <dbReference type="ARBA" id="ARBA00023235"/>
    </source>
</evidence>
<dbReference type="SMART" id="SM00490">
    <property type="entry name" value="HELICc"/>
    <property type="match status" value="1"/>
</dbReference>
<evidence type="ECO:0000256" key="8">
    <source>
        <dbReference type="ARBA" id="ARBA00023125"/>
    </source>
</evidence>
<feature type="domain" description="Helicase ATP-binding" evidence="16">
    <location>
        <begin position="287"/>
        <end position="449"/>
    </location>
</feature>
<keyword evidence="11" id="KW-0413">Isomerase</keyword>
<dbReference type="PROSITE" id="PS51192">
    <property type="entry name" value="HELICASE_ATP_BIND_1"/>
    <property type="match status" value="1"/>
</dbReference>
<organism evidence="18 19">
    <name type="scientific">Mucilaginibacter glaciei</name>
    <dbReference type="NCBI Taxonomy" id="2772109"/>
    <lineage>
        <taxon>Bacteria</taxon>
        <taxon>Pseudomonadati</taxon>
        <taxon>Bacteroidota</taxon>
        <taxon>Sphingobacteriia</taxon>
        <taxon>Sphingobacteriales</taxon>
        <taxon>Sphingobacteriaceae</taxon>
        <taxon>Mucilaginibacter</taxon>
    </lineage>
</organism>
<dbReference type="GO" id="GO:0005524">
    <property type="term" value="F:ATP binding"/>
    <property type="evidence" value="ECO:0007669"/>
    <property type="project" value="UniProtKB-KW"/>
</dbReference>
<dbReference type="SMART" id="SM00487">
    <property type="entry name" value="DEXDc"/>
    <property type="match status" value="1"/>
</dbReference>
<evidence type="ECO:0000259" key="17">
    <source>
        <dbReference type="PROSITE" id="PS51194"/>
    </source>
</evidence>
<dbReference type="PANTHER" id="PTHR47964">
    <property type="entry name" value="ATP-DEPENDENT DNA HELICASE HOMOLOG RECG, CHLOROPLASTIC"/>
    <property type="match status" value="1"/>
</dbReference>
<dbReference type="CDD" id="cd17992">
    <property type="entry name" value="DEXHc_RecG"/>
    <property type="match status" value="1"/>
</dbReference>
<evidence type="ECO:0000313" key="18">
    <source>
        <dbReference type="EMBL" id="MBD1392893.1"/>
    </source>
</evidence>
<dbReference type="InterPro" id="IPR033454">
    <property type="entry name" value="RecG_wedge"/>
</dbReference>
<evidence type="ECO:0000256" key="3">
    <source>
        <dbReference type="ARBA" id="ARBA00022741"/>
    </source>
</evidence>
<dbReference type="EMBL" id="JACWMX010000002">
    <property type="protein sequence ID" value="MBD1392893.1"/>
    <property type="molecule type" value="Genomic_DNA"/>
</dbReference>
<dbReference type="AlphaFoldDB" id="A0A926NW48"/>
<comment type="function">
    <text evidence="15">Plays a critical role in recombination and DNA repair. Helps process Holliday junction intermediates to mature products by catalyzing branch migration. Has replication fork regression activity, unwinds stalled or blocked replication forks to make a HJ that can be resolved. Has a DNA unwinding activity characteristic of a DNA helicase with 3'-5' polarity.</text>
</comment>
<name>A0A926NW48_9SPHI</name>
<dbReference type="GO" id="GO:0043138">
    <property type="term" value="F:3'-5' DNA helicase activity"/>
    <property type="evidence" value="ECO:0007669"/>
    <property type="project" value="UniProtKB-EC"/>
</dbReference>
<evidence type="ECO:0000256" key="14">
    <source>
        <dbReference type="ARBA" id="ARBA00048988"/>
    </source>
</evidence>
<dbReference type="GO" id="GO:0006310">
    <property type="term" value="P:DNA recombination"/>
    <property type="evidence" value="ECO:0007669"/>
    <property type="project" value="UniProtKB-UniRule"/>
</dbReference>
<evidence type="ECO:0000256" key="12">
    <source>
        <dbReference type="ARBA" id="ARBA00034617"/>
    </source>
</evidence>
<dbReference type="GO" id="GO:0003677">
    <property type="term" value="F:DNA binding"/>
    <property type="evidence" value="ECO:0007669"/>
    <property type="project" value="UniProtKB-KW"/>
</dbReference>
<evidence type="ECO:0000256" key="4">
    <source>
        <dbReference type="ARBA" id="ARBA00022763"/>
    </source>
</evidence>
<dbReference type="Gene3D" id="2.40.50.140">
    <property type="entry name" value="Nucleic acid-binding proteins"/>
    <property type="match status" value="1"/>
</dbReference>
<accession>A0A926NW48</accession>
<keyword evidence="7 15" id="KW-0067">ATP-binding</keyword>
<evidence type="ECO:0000256" key="6">
    <source>
        <dbReference type="ARBA" id="ARBA00022806"/>
    </source>
</evidence>
<evidence type="ECO:0000256" key="13">
    <source>
        <dbReference type="ARBA" id="ARBA00034808"/>
    </source>
</evidence>
<keyword evidence="19" id="KW-1185">Reference proteome</keyword>
<keyword evidence="6 15" id="KW-0347">Helicase</keyword>
<dbReference type="InterPro" id="IPR001650">
    <property type="entry name" value="Helicase_C-like"/>
</dbReference>
<dbReference type="InterPro" id="IPR045562">
    <property type="entry name" value="RecG_dom3_C"/>
</dbReference>
<dbReference type="Gene3D" id="3.40.50.300">
    <property type="entry name" value="P-loop containing nucleotide triphosphate hydrolases"/>
    <property type="match status" value="2"/>
</dbReference>
<sequence length="702" mass="80305">MNNQQFQTPIEYLKGVGLARAEVLKKELGIYHFEDLLKHFPYKHIDRTRFYKIRDIEPDMPYVQVLVRLMSKELIGEKHTRRLVAQAKDDTGFIELVWFQGIKFVEKILVPGKVYVIFGKPGFFNNKVQMAHPEMDAYLPNAIKQNGNLSLQPAYSSTKKLEQFTLDSKGISKLISGLLKQHARDIHENLPAYILNRFKLAPRAESYRNIHFPNDANQLKEAQYRLKFEELFFLQLKLLKSKQNRNHKFKGNIFNLVGHYFNEFYAHKLPFELTDAQKRVLKEIRLDTQRGVQMNRLLQGDVGSGKTVVALMSMLIAIDNGFQTCIMAPTEILANQHYQTIKGLVGDSFIEVALLTGSVPNKARKVIHEKLEDGSLNILIGTHALIEDKVQYKNLGLVVIDEQHRFGVEQRAKLWRKNVVPPHILVMTATPIPRTLAMTLYGDLDVSVIDQLPAGRKPIETLHYYEAHRLRMFGFMKQEIAKGRQVYVVYPLIKESEKLDLKNLEDGTEIMSREFPLPNYRISIVHGKLKAAEKDFEMQRFIKGETQIMVATTVIEVGVNVPNASVMIIENAERFGLSQLHQLRGRVGRGAEQSFCILMSSEKLSQDGRTRLKTMVKTNNGFEIAEIDMQLRGPGNIEGTQQSGVLDLKVADLTTDQEILQQARNLVIEIFEKDPQLALPEHQILHLAFQTKNAGLSWDKIS</sequence>
<evidence type="ECO:0000259" key="16">
    <source>
        <dbReference type="PROSITE" id="PS51192"/>
    </source>
</evidence>
<comment type="caution">
    <text evidence="18">The sequence shown here is derived from an EMBL/GenBank/DDBJ whole genome shotgun (WGS) entry which is preliminary data.</text>
</comment>
<dbReference type="SUPFAM" id="SSF50249">
    <property type="entry name" value="Nucleic acid-binding proteins"/>
    <property type="match status" value="1"/>
</dbReference>
<evidence type="ECO:0000256" key="7">
    <source>
        <dbReference type="ARBA" id="ARBA00022840"/>
    </source>
</evidence>
<dbReference type="NCBIfam" id="TIGR00643">
    <property type="entry name" value="recG"/>
    <property type="match status" value="1"/>
</dbReference>
<dbReference type="Proteomes" id="UP000619078">
    <property type="component" value="Unassembled WGS sequence"/>
</dbReference>
<evidence type="ECO:0000313" key="19">
    <source>
        <dbReference type="Proteomes" id="UP000619078"/>
    </source>
</evidence>
<dbReference type="EC" id="5.6.2.4" evidence="13 15"/>
<keyword evidence="8" id="KW-0238">DNA-binding</keyword>
<keyword evidence="9 15" id="KW-0233">DNA recombination</keyword>
<proteinExistence type="inferred from homology"/>
<dbReference type="Pfam" id="PF17191">
    <property type="entry name" value="RecG_wedge"/>
    <property type="match status" value="1"/>
</dbReference>
<dbReference type="CDD" id="cd04488">
    <property type="entry name" value="RecG_wedge_OBF"/>
    <property type="match status" value="1"/>
</dbReference>
<comment type="catalytic activity">
    <reaction evidence="12 15">
        <text>Couples ATP hydrolysis with the unwinding of duplex DNA by translocating in the 3'-5' direction.</text>
        <dbReference type="EC" id="5.6.2.4"/>
    </reaction>
</comment>
<reference evidence="18" key="1">
    <citation type="submission" date="2020-09" db="EMBL/GenBank/DDBJ databases">
        <title>Novel species of Mucilaginibacter isolated from a glacier on the Tibetan Plateau.</title>
        <authorList>
            <person name="Liu Q."/>
            <person name="Xin Y.-H."/>
        </authorList>
    </citation>
    <scope>NUCLEOTIDE SEQUENCE</scope>
    <source>
        <strain evidence="18">ZB1P21</strain>
    </source>
</reference>
<keyword evidence="3 15" id="KW-0547">Nucleotide-binding</keyword>
<dbReference type="GO" id="GO:0006281">
    <property type="term" value="P:DNA repair"/>
    <property type="evidence" value="ECO:0007669"/>
    <property type="project" value="UniProtKB-UniRule"/>
</dbReference>
<evidence type="ECO:0000256" key="10">
    <source>
        <dbReference type="ARBA" id="ARBA00023204"/>
    </source>
</evidence>
<keyword evidence="5 15" id="KW-0378">Hydrolase</keyword>
<dbReference type="NCBIfam" id="NF008165">
    <property type="entry name" value="PRK10917.1-3"/>
    <property type="match status" value="1"/>
</dbReference>
<dbReference type="SUPFAM" id="SSF52540">
    <property type="entry name" value="P-loop containing nucleoside triphosphate hydrolases"/>
    <property type="match status" value="2"/>
</dbReference>
<dbReference type="RefSeq" id="WP_191162236.1">
    <property type="nucleotide sequence ID" value="NZ_JACWMX010000002.1"/>
</dbReference>
<dbReference type="InterPro" id="IPR012340">
    <property type="entry name" value="NA-bd_OB-fold"/>
</dbReference>
<dbReference type="InterPro" id="IPR047112">
    <property type="entry name" value="RecG/Mfd"/>
</dbReference>
<keyword evidence="10 15" id="KW-0234">DNA repair</keyword>
<dbReference type="GO" id="GO:0016787">
    <property type="term" value="F:hydrolase activity"/>
    <property type="evidence" value="ECO:0007669"/>
    <property type="project" value="UniProtKB-KW"/>
</dbReference>
<dbReference type="NCBIfam" id="NF008168">
    <property type="entry name" value="PRK10917.2-2"/>
    <property type="match status" value="1"/>
</dbReference>
<evidence type="ECO:0000256" key="1">
    <source>
        <dbReference type="ARBA" id="ARBA00007504"/>
    </source>
</evidence>
<feature type="domain" description="Helicase C-terminal" evidence="17">
    <location>
        <begin position="475"/>
        <end position="635"/>
    </location>
</feature>
<gene>
    <name evidence="18" type="primary">recG</name>
    <name evidence="18" type="ORF">IDJ76_07280</name>
</gene>
<dbReference type="InterPro" id="IPR004609">
    <property type="entry name" value="ATP-dep_DNA_helicase_RecG"/>
</dbReference>
<dbReference type="Pfam" id="PF00270">
    <property type="entry name" value="DEAD"/>
    <property type="match status" value="1"/>
</dbReference>
<dbReference type="PROSITE" id="PS51194">
    <property type="entry name" value="HELICASE_CTER"/>
    <property type="match status" value="1"/>
</dbReference>
<dbReference type="InterPro" id="IPR014001">
    <property type="entry name" value="Helicase_ATP-bd"/>
</dbReference>
<comment type="similarity">
    <text evidence="1 15">Belongs to the helicase family. RecG subfamily.</text>
</comment>